<organism evidence="3">
    <name type="scientific">Powellomyces hirtus</name>
    <dbReference type="NCBI Taxonomy" id="109895"/>
    <lineage>
        <taxon>Eukaryota</taxon>
        <taxon>Fungi</taxon>
        <taxon>Fungi incertae sedis</taxon>
        <taxon>Chytridiomycota</taxon>
        <taxon>Chytridiomycota incertae sedis</taxon>
        <taxon>Chytridiomycetes</taxon>
        <taxon>Spizellomycetales</taxon>
        <taxon>Powellomycetaceae</taxon>
        <taxon>Powellomyces</taxon>
    </lineage>
</organism>
<keyword evidence="3" id="KW-0378">Hydrolase</keyword>
<dbReference type="Pfam" id="PF03161">
    <property type="entry name" value="LAGLIDADG_2"/>
    <property type="match status" value="1"/>
</dbReference>
<evidence type="ECO:0000313" key="3">
    <source>
        <dbReference type="EMBL" id="QCQ69121.1"/>
    </source>
</evidence>
<feature type="domain" description="Homing endonuclease LAGLIDADG" evidence="2">
    <location>
        <begin position="74"/>
        <end position="252"/>
    </location>
</feature>
<protein>
    <submittedName>
        <fullName evidence="3">LAGLIDADG endonuclease</fullName>
    </submittedName>
</protein>
<dbReference type="AlphaFoldDB" id="A0A4P8NQU3"/>
<dbReference type="InterPro" id="IPR027434">
    <property type="entry name" value="Homing_endonucl"/>
</dbReference>
<keyword evidence="1" id="KW-0732">Signal</keyword>
<evidence type="ECO:0000256" key="1">
    <source>
        <dbReference type="SAM" id="SignalP"/>
    </source>
</evidence>
<dbReference type="EMBL" id="MK292693">
    <property type="protein sequence ID" value="QCQ69121.1"/>
    <property type="molecule type" value="Genomic_DNA"/>
</dbReference>
<reference evidence="3" key="1">
    <citation type="journal article" date="2018" name="BMC Evol. Biol.">
        <title>The linear mitochondrial genome of the quarantine chytrid Synchytrium endobioticum; insights into the evolution and recent history of an obligate biotrophic plant pathogen.</title>
        <authorList>
            <person name="van de Vossenberg B.T.L.H."/>
            <person name="Brankovics B."/>
            <person name="Nguyen H.D.T."/>
            <person name="van Gent-Pelzer M.P.E."/>
            <person name="Smith D."/>
            <person name="Dadej K."/>
            <person name="Przetakiewicz J."/>
            <person name="Kreuze J.F."/>
            <person name="Boerma M."/>
            <person name="van Leeuwen G.C.M."/>
            <person name="Andre Levesque C."/>
            <person name="van der Lee T.A.J."/>
        </authorList>
    </citation>
    <scope>NUCLEOTIDE SEQUENCE</scope>
    <source>
        <strain evidence="3">CBS 809.83</strain>
    </source>
</reference>
<dbReference type="GO" id="GO:0004519">
    <property type="term" value="F:endonuclease activity"/>
    <property type="evidence" value="ECO:0007669"/>
    <property type="project" value="UniProtKB-KW"/>
</dbReference>
<gene>
    <name evidence="3" type="primary">iorf270</name>
</gene>
<dbReference type="SUPFAM" id="SSF55608">
    <property type="entry name" value="Homing endonucleases"/>
    <property type="match status" value="1"/>
</dbReference>
<keyword evidence="3" id="KW-0255">Endonuclease</keyword>
<evidence type="ECO:0000259" key="2">
    <source>
        <dbReference type="Pfam" id="PF03161"/>
    </source>
</evidence>
<proteinExistence type="predicted"/>
<feature type="signal peptide" evidence="1">
    <location>
        <begin position="1"/>
        <end position="26"/>
    </location>
</feature>
<keyword evidence="3" id="KW-0540">Nuclease</keyword>
<feature type="chain" id="PRO_5021003899" evidence="1">
    <location>
        <begin position="27"/>
        <end position="270"/>
    </location>
</feature>
<name>A0A4P8NQU3_9FUNG</name>
<dbReference type="Gene3D" id="3.10.28.10">
    <property type="entry name" value="Homing endonucleases"/>
    <property type="match status" value="2"/>
</dbReference>
<geneLocation type="mitochondrion" evidence="3"/>
<keyword evidence="3" id="KW-0496">Mitochondrion</keyword>
<dbReference type="InterPro" id="IPR004860">
    <property type="entry name" value="LAGLIDADG_dom"/>
</dbReference>
<sequence length="270" mass="31347">MLFKIEDARICLLSLSLFTVNGGTLGTPCPPDRAIPLVKKEIGIYTPKSKVSSFHSSSIRSDKRIGPHHIDVISILVGSLLGDGNASFRNNRKTIDGIRFTFVQSVIHKEYLFWLYEFFSIRGYCNIKTPPRVSNTIVKGNTYIRHSFTTYTFKSLKWLETFFYKKGRKYINPGIYDYLTPLALAVWIMDDGGKFKEAGIRLCTNCFTYEENLILKNILEKRYELDCTLREILINNQIQYNIYIKKHSLPRLRSIVEPYFIPSMLHKLYD</sequence>
<accession>A0A4P8NQU3</accession>